<protein>
    <submittedName>
        <fullName evidence="2">Uncharacterized protein</fullName>
    </submittedName>
</protein>
<feature type="transmembrane region" description="Helical" evidence="1">
    <location>
        <begin position="43"/>
        <end position="64"/>
    </location>
</feature>
<reference evidence="2 3" key="1">
    <citation type="journal article" date="2015" name="Genome Biol. Evol.">
        <title>Phylogenomic analyses indicate that early fungi evolved digesting cell walls of algal ancestors of land plants.</title>
        <authorList>
            <person name="Chang Y."/>
            <person name="Wang S."/>
            <person name="Sekimoto S."/>
            <person name="Aerts A.L."/>
            <person name="Choi C."/>
            <person name="Clum A."/>
            <person name="LaButti K.M."/>
            <person name="Lindquist E.A."/>
            <person name="Yee Ngan C."/>
            <person name="Ohm R.A."/>
            <person name="Salamov A.A."/>
            <person name="Grigoriev I.V."/>
            <person name="Spatafora J.W."/>
            <person name="Berbee M.L."/>
        </authorList>
    </citation>
    <scope>NUCLEOTIDE SEQUENCE [LARGE SCALE GENOMIC DNA]</scope>
    <source>
        <strain evidence="2 3">JEL478</strain>
    </source>
</reference>
<organism evidence="2 3">
    <name type="scientific">Gonapodya prolifera (strain JEL478)</name>
    <name type="common">Monoblepharis prolifera</name>
    <dbReference type="NCBI Taxonomy" id="1344416"/>
    <lineage>
        <taxon>Eukaryota</taxon>
        <taxon>Fungi</taxon>
        <taxon>Fungi incertae sedis</taxon>
        <taxon>Chytridiomycota</taxon>
        <taxon>Chytridiomycota incertae sedis</taxon>
        <taxon>Monoblepharidomycetes</taxon>
        <taxon>Monoblepharidales</taxon>
        <taxon>Gonapodyaceae</taxon>
        <taxon>Gonapodya</taxon>
    </lineage>
</organism>
<evidence type="ECO:0000256" key="1">
    <source>
        <dbReference type="SAM" id="Phobius"/>
    </source>
</evidence>
<feature type="transmembrane region" description="Helical" evidence="1">
    <location>
        <begin position="14"/>
        <end position="31"/>
    </location>
</feature>
<feature type="transmembrane region" description="Helical" evidence="1">
    <location>
        <begin position="103"/>
        <end position="126"/>
    </location>
</feature>
<evidence type="ECO:0000313" key="3">
    <source>
        <dbReference type="Proteomes" id="UP000070544"/>
    </source>
</evidence>
<dbReference type="AlphaFoldDB" id="A0A139A8L9"/>
<keyword evidence="3" id="KW-1185">Reference proteome</keyword>
<keyword evidence="1" id="KW-0472">Membrane</keyword>
<gene>
    <name evidence="2" type="ORF">M427DRAFT_384886</name>
</gene>
<dbReference type="EMBL" id="KQ965782">
    <property type="protein sequence ID" value="KXS13049.1"/>
    <property type="molecule type" value="Genomic_DNA"/>
</dbReference>
<accession>A0A139A8L9</accession>
<name>A0A139A8L9_GONPJ</name>
<proteinExistence type="predicted"/>
<keyword evidence="1" id="KW-0812">Transmembrane</keyword>
<dbReference type="Proteomes" id="UP000070544">
    <property type="component" value="Unassembled WGS sequence"/>
</dbReference>
<evidence type="ECO:0000313" key="2">
    <source>
        <dbReference type="EMBL" id="KXS13049.1"/>
    </source>
</evidence>
<keyword evidence="1" id="KW-1133">Transmembrane helix</keyword>
<feature type="transmembrane region" description="Helical" evidence="1">
    <location>
        <begin position="70"/>
        <end position="91"/>
    </location>
</feature>
<sequence length="127" mass="14036">MTLSRFISGGTSKLFLPGGGFHNMAEFVILFKFIAKDDEKQEWLAWWGASVLYVSLIVICHALPWPLDALWFKFQGLIADTALPIAFLALWRAQHDKRIEFASATVAALLHFSGNIVISIFGGGAIP</sequence>
<dbReference type="OrthoDB" id="2160230at2759"/>